<reference evidence="2 3" key="1">
    <citation type="submission" date="2020-08" db="EMBL/GenBank/DDBJ databases">
        <title>Genomic Encyclopedia of Type Strains, Phase IV (KMG-IV): sequencing the most valuable type-strain genomes for metagenomic binning, comparative biology and taxonomic classification.</title>
        <authorList>
            <person name="Goeker M."/>
        </authorList>
    </citation>
    <scope>NUCLEOTIDE SEQUENCE [LARGE SCALE GENOMIC DNA]</scope>
    <source>
        <strain evidence="2 3">DSM 4491</strain>
    </source>
</reference>
<organism evidence="2 3">
    <name type="scientific">Acetobacter lovaniensis</name>
    <dbReference type="NCBI Taxonomy" id="104100"/>
    <lineage>
        <taxon>Bacteria</taxon>
        <taxon>Pseudomonadati</taxon>
        <taxon>Pseudomonadota</taxon>
        <taxon>Alphaproteobacteria</taxon>
        <taxon>Acetobacterales</taxon>
        <taxon>Acetobacteraceae</taxon>
        <taxon>Acetobacter</taxon>
    </lineage>
</organism>
<evidence type="ECO:0000259" key="1">
    <source>
        <dbReference type="Pfam" id="PF03372"/>
    </source>
</evidence>
<sequence>MPAHRLGLIVLAGVGLFLPATGFATPAQTLKISTWNVEWLLDSQMQHAPQIPDDIPHRTADDLAALATYAKRLHPDLIGLQEVGDTATLARLFGTQDYQLFLSGDDIPQHTALAVRQGLRVKRNPDVTALALSPTAARHRLRSGLDVTVSTESADLRVLIVHLKTGCWDNPLSETRHSCPILFQQFRALQDWLLQRTKNREAFAIIGDFNRRMTRTDPLFMALNQITPLELVTAGRASPCQNGSSFIDHILLGGDASKWAQPDSLRVMVLPQDGARTLSDHCPVSITLRIPHQIPP</sequence>
<dbReference type="EMBL" id="JACHIE010000001">
    <property type="protein sequence ID" value="MBB6456040.1"/>
    <property type="molecule type" value="Genomic_DNA"/>
</dbReference>
<name>A0A841QC73_9PROT</name>
<keyword evidence="2" id="KW-0255">Endonuclease</keyword>
<dbReference type="AlphaFoldDB" id="A0A841QC73"/>
<keyword evidence="3" id="KW-1185">Reference proteome</keyword>
<dbReference type="SUPFAM" id="SSF56219">
    <property type="entry name" value="DNase I-like"/>
    <property type="match status" value="1"/>
</dbReference>
<evidence type="ECO:0000313" key="3">
    <source>
        <dbReference type="Proteomes" id="UP000578000"/>
    </source>
</evidence>
<evidence type="ECO:0000313" key="2">
    <source>
        <dbReference type="EMBL" id="MBB6456040.1"/>
    </source>
</evidence>
<dbReference type="Gene3D" id="3.60.10.10">
    <property type="entry name" value="Endonuclease/exonuclease/phosphatase"/>
    <property type="match status" value="1"/>
</dbReference>
<proteinExistence type="predicted"/>
<dbReference type="Pfam" id="PF03372">
    <property type="entry name" value="Exo_endo_phos"/>
    <property type="match status" value="1"/>
</dbReference>
<dbReference type="GO" id="GO:0004527">
    <property type="term" value="F:exonuclease activity"/>
    <property type="evidence" value="ECO:0007669"/>
    <property type="project" value="UniProtKB-KW"/>
</dbReference>
<keyword evidence="2" id="KW-0540">Nuclease</keyword>
<keyword evidence="2" id="KW-0269">Exonuclease</keyword>
<dbReference type="InterPro" id="IPR036691">
    <property type="entry name" value="Endo/exonu/phosph_ase_sf"/>
</dbReference>
<dbReference type="GO" id="GO:0004519">
    <property type="term" value="F:endonuclease activity"/>
    <property type="evidence" value="ECO:0007669"/>
    <property type="project" value="UniProtKB-KW"/>
</dbReference>
<dbReference type="InterPro" id="IPR005135">
    <property type="entry name" value="Endo/exonuclease/phosphatase"/>
</dbReference>
<dbReference type="Proteomes" id="UP000578000">
    <property type="component" value="Unassembled WGS sequence"/>
</dbReference>
<feature type="domain" description="Endonuclease/exonuclease/phosphatase" evidence="1">
    <location>
        <begin position="34"/>
        <end position="281"/>
    </location>
</feature>
<dbReference type="RefSeq" id="WP_221441726.1">
    <property type="nucleotide sequence ID" value="NZ_BAABDB010000006.1"/>
</dbReference>
<keyword evidence="2" id="KW-0378">Hydrolase</keyword>
<accession>A0A841QC73</accession>
<gene>
    <name evidence="2" type="ORF">HNR55_000601</name>
</gene>
<comment type="caution">
    <text evidence="2">The sequence shown here is derived from an EMBL/GenBank/DDBJ whole genome shotgun (WGS) entry which is preliminary data.</text>
</comment>
<protein>
    <submittedName>
        <fullName evidence="2">Endonuclease/exonuclease/phosphatase family metal-dependent hydrolase</fullName>
    </submittedName>
</protein>